<evidence type="ECO:0000256" key="1">
    <source>
        <dbReference type="SAM" id="Phobius"/>
    </source>
</evidence>
<protein>
    <submittedName>
        <fullName evidence="3">Uncharacterized protein</fullName>
    </submittedName>
</protein>
<dbReference type="EMBL" id="JAQLKE010000038">
    <property type="protein sequence ID" value="MDB7085382.1"/>
    <property type="molecule type" value="Genomic_DNA"/>
</dbReference>
<evidence type="ECO:0000313" key="4">
    <source>
        <dbReference type="Proteomes" id="UP000261032"/>
    </source>
</evidence>
<dbReference type="EMBL" id="QUSL01000042">
    <property type="protein sequence ID" value="RGD78910.1"/>
    <property type="molecule type" value="Genomic_DNA"/>
</dbReference>
<comment type="caution">
    <text evidence="3">The sequence shown here is derived from an EMBL/GenBank/DDBJ whole genome shotgun (WGS) entry which is preliminary data.</text>
</comment>
<dbReference type="AlphaFoldDB" id="A0A3E3AD26"/>
<evidence type="ECO:0000313" key="2">
    <source>
        <dbReference type="EMBL" id="MDB7085382.1"/>
    </source>
</evidence>
<reference evidence="2" key="2">
    <citation type="submission" date="2023-01" db="EMBL/GenBank/DDBJ databases">
        <title>Human gut microbiome strain richness.</title>
        <authorList>
            <person name="Chen-Liaw A."/>
        </authorList>
    </citation>
    <scope>NUCLEOTIDE SEQUENCE</scope>
    <source>
        <strain evidence="2">1001217st2_G6_1001217B_191108</strain>
    </source>
</reference>
<gene>
    <name evidence="3" type="ORF">DXB93_16850</name>
    <name evidence="2" type="ORF">PM738_16365</name>
</gene>
<dbReference type="RefSeq" id="WP_003534793.1">
    <property type="nucleotide sequence ID" value="NZ_AP031443.1"/>
</dbReference>
<dbReference type="Proteomes" id="UP000261032">
    <property type="component" value="Unassembled WGS sequence"/>
</dbReference>
<keyword evidence="1" id="KW-0812">Transmembrane</keyword>
<dbReference type="Proteomes" id="UP001211987">
    <property type="component" value="Unassembled WGS sequence"/>
</dbReference>
<dbReference type="GeneID" id="64196604"/>
<evidence type="ECO:0000313" key="3">
    <source>
        <dbReference type="EMBL" id="RGD78910.1"/>
    </source>
</evidence>
<keyword evidence="1" id="KW-0472">Membrane</keyword>
<sequence>MNIYYIIGAVAIILILLFVYWYSHRSNKEPHEYILVVSFDDGYYYDLCEDERFKKLAQFEKNNNEFIAKTKLNEVYLKKEIGKILEMDLAKLHVIIKRW</sequence>
<name>A0A3E3AD26_9FIRM</name>
<feature type="transmembrane region" description="Helical" evidence="1">
    <location>
        <begin position="6"/>
        <end position="23"/>
    </location>
</feature>
<reference evidence="3 4" key="1">
    <citation type="submission" date="2018-08" db="EMBL/GenBank/DDBJ databases">
        <title>A genome reference for cultivated species of the human gut microbiota.</title>
        <authorList>
            <person name="Zou Y."/>
            <person name="Xue W."/>
            <person name="Luo G."/>
        </authorList>
    </citation>
    <scope>NUCLEOTIDE SEQUENCE [LARGE SCALE GENOMIC DNA]</scope>
    <source>
        <strain evidence="3 4">OM06-4</strain>
    </source>
</reference>
<organism evidence="3 4">
    <name type="scientific">Thomasclavelia ramosa</name>
    <dbReference type="NCBI Taxonomy" id="1547"/>
    <lineage>
        <taxon>Bacteria</taxon>
        <taxon>Bacillati</taxon>
        <taxon>Bacillota</taxon>
        <taxon>Erysipelotrichia</taxon>
        <taxon>Erysipelotrichales</taxon>
        <taxon>Coprobacillaceae</taxon>
        <taxon>Thomasclavelia</taxon>
    </lineage>
</organism>
<proteinExistence type="predicted"/>
<accession>A0A3E3AD26</accession>
<keyword evidence="1" id="KW-1133">Transmembrane helix</keyword>